<dbReference type="Proteomes" id="UP000799779">
    <property type="component" value="Unassembled WGS sequence"/>
</dbReference>
<feature type="region of interest" description="Disordered" evidence="1">
    <location>
        <begin position="102"/>
        <end position="122"/>
    </location>
</feature>
<gene>
    <name evidence="2" type="ORF">P154DRAFT_572105</name>
</gene>
<accession>A0A6A5WZF2</accession>
<evidence type="ECO:0000313" key="2">
    <source>
        <dbReference type="EMBL" id="KAF2004445.1"/>
    </source>
</evidence>
<proteinExistence type="predicted"/>
<evidence type="ECO:0000313" key="3">
    <source>
        <dbReference type="Proteomes" id="UP000799779"/>
    </source>
</evidence>
<evidence type="ECO:0000256" key="1">
    <source>
        <dbReference type="SAM" id="MobiDB-lite"/>
    </source>
</evidence>
<keyword evidence="3" id="KW-1185">Reference proteome</keyword>
<name>A0A6A5WZF2_9PLEO</name>
<protein>
    <submittedName>
        <fullName evidence="2">Uncharacterized protein</fullName>
    </submittedName>
</protein>
<reference evidence="2" key="1">
    <citation type="journal article" date="2020" name="Stud. Mycol.">
        <title>101 Dothideomycetes genomes: a test case for predicting lifestyles and emergence of pathogens.</title>
        <authorList>
            <person name="Haridas S."/>
            <person name="Albert R."/>
            <person name="Binder M."/>
            <person name="Bloem J."/>
            <person name="Labutti K."/>
            <person name="Salamov A."/>
            <person name="Andreopoulos B."/>
            <person name="Baker S."/>
            <person name="Barry K."/>
            <person name="Bills G."/>
            <person name="Bluhm B."/>
            <person name="Cannon C."/>
            <person name="Castanera R."/>
            <person name="Culley D."/>
            <person name="Daum C."/>
            <person name="Ezra D."/>
            <person name="Gonzalez J."/>
            <person name="Henrissat B."/>
            <person name="Kuo A."/>
            <person name="Liang C."/>
            <person name="Lipzen A."/>
            <person name="Lutzoni F."/>
            <person name="Magnuson J."/>
            <person name="Mondo S."/>
            <person name="Nolan M."/>
            <person name="Ohm R."/>
            <person name="Pangilinan J."/>
            <person name="Park H.-J."/>
            <person name="Ramirez L."/>
            <person name="Alfaro M."/>
            <person name="Sun H."/>
            <person name="Tritt A."/>
            <person name="Yoshinaga Y."/>
            <person name="Zwiers L.-H."/>
            <person name="Turgeon B."/>
            <person name="Goodwin S."/>
            <person name="Spatafora J."/>
            <person name="Crous P."/>
            <person name="Grigoriev I."/>
        </authorList>
    </citation>
    <scope>NUCLEOTIDE SEQUENCE</scope>
    <source>
        <strain evidence="2">CBS 123094</strain>
    </source>
</reference>
<dbReference type="AlphaFoldDB" id="A0A6A5WZF2"/>
<organism evidence="2 3">
    <name type="scientific">Amniculicola lignicola CBS 123094</name>
    <dbReference type="NCBI Taxonomy" id="1392246"/>
    <lineage>
        <taxon>Eukaryota</taxon>
        <taxon>Fungi</taxon>
        <taxon>Dikarya</taxon>
        <taxon>Ascomycota</taxon>
        <taxon>Pezizomycotina</taxon>
        <taxon>Dothideomycetes</taxon>
        <taxon>Pleosporomycetidae</taxon>
        <taxon>Pleosporales</taxon>
        <taxon>Amniculicolaceae</taxon>
        <taxon>Amniculicola</taxon>
    </lineage>
</organism>
<sequence length="175" mass="19322">MDARVWAKPRVRHWGPALWNGPADEWKTREVPKYLVVVAAARSRGIPLLCQCTCVGNGSGASTAKMWRTTVLPGAFSQLVRRAGAAIVPRLLAGEGQWTQQLHQGAGQGAGQDAMHGERERRADGDLEATFWRAPRNKYQTGKLLSSDMRCRGRWGWGFGTRWMRGASDGGHPTR</sequence>
<dbReference type="EMBL" id="ML977567">
    <property type="protein sequence ID" value="KAF2004445.1"/>
    <property type="molecule type" value="Genomic_DNA"/>
</dbReference>